<evidence type="ECO:0000313" key="15">
    <source>
        <dbReference type="EMBL" id="MDR7297440.1"/>
    </source>
</evidence>
<dbReference type="Gene3D" id="2.170.130.10">
    <property type="entry name" value="TonB-dependent receptor, plug domain"/>
    <property type="match status" value="1"/>
</dbReference>
<evidence type="ECO:0000256" key="10">
    <source>
        <dbReference type="PROSITE-ProRule" id="PRU01360"/>
    </source>
</evidence>
<evidence type="ECO:0000256" key="11">
    <source>
        <dbReference type="RuleBase" id="RU003357"/>
    </source>
</evidence>
<gene>
    <name evidence="15" type="ORF">J2X16_002789</name>
</gene>
<feature type="domain" description="TonB-dependent receptor plug" evidence="14">
    <location>
        <begin position="49"/>
        <end position="164"/>
    </location>
</feature>
<keyword evidence="12" id="KW-0732">Signal</keyword>
<dbReference type="InterPro" id="IPR039426">
    <property type="entry name" value="TonB-dep_rcpt-like"/>
</dbReference>
<evidence type="ECO:0000256" key="9">
    <source>
        <dbReference type="ARBA" id="ARBA00023237"/>
    </source>
</evidence>
<evidence type="ECO:0000256" key="5">
    <source>
        <dbReference type="ARBA" id="ARBA00022692"/>
    </source>
</evidence>
<organism evidence="15 16">
    <name type="scientific">Pelomonas aquatica</name>
    <dbReference type="NCBI Taxonomy" id="431058"/>
    <lineage>
        <taxon>Bacteria</taxon>
        <taxon>Pseudomonadati</taxon>
        <taxon>Pseudomonadota</taxon>
        <taxon>Betaproteobacteria</taxon>
        <taxon>Burkholderiales</taxon>
        <taxon>Sphaerotilaceae</taxon>
        <taxon>Roseateles</taxon>
    </lineage>
</organism>
<dbReference type="Proteomes" id="UP001180536">
    <property type="component" value="Unassembled WGS sequence"/>
</dbReference>
<protein>
    <submittedName>
        <fullName evidence="15">Iron complex outermembrane receptor protein</fullName>
    </submittedName>
</protein>
<feature type="signal peptide" evidence="12">
    <location>
        <begin position="1"/>
        <end position="24"/>
    </location>
</feature>
<comment type="similarity">
    <text evidence="2 10 11">Belongs to the TonB-dependent receptor family.</text>
</comment>
<evidence type="ECO:0000259" key="13">
    <source>
        <dbReference type="Pfam" id="PF00593"/>
    </source>
</evidence>
<feature type="chain" id="PRO_5046943579" evidence="12">
    <location>
        <begin position="25"/>
        <end position="946"/>
    </location>
</feature>
<comment type="caution">
    <text evidence="15">The sequence shown here is derived from an EMBL/GenBank/DDBJ whole genome shotgun (WGS) entry which is preliminary data.</text>
</comment>
<keyword evidence="5 10" id="KW-0812">Transmembrane</keyword>
<dbReference type="SUPFAM" id="SSF56935">
    <property type="entry name" value="Porins"/>
    <property type="match status" value="1"/>
</dbReference>
<accession>A0ABU1Z9Y9</accession>
<keyword evidence="7 10" id="KW-0472">Membrane</keyword>
<evidence type="ECO:0000256" key="12">
    <source>
        <dbReference type="SAM" id="SignalP"/>
    </source>
</evidence>
<dbReference type="InterPro" id="IPR037066">
    <property type="entry name" value="Plug_dom_sf"/>
</dbReference>
<keyword evidence="6 11" id="KW-0798">TonB box</keyword>
<keyword evidence="3 10" id="KW-0813">Transport</keyword>
<dbReference type="Pfam" id="PF00593">
    <property type="entry name" value="TonB_dep_Rec_b-barrel"/>
    <property type="match status" value="1"/>
</dbReference>
<sequence length="946" mass="101792">MNVHRMSHIAAAIAALAAALPAAASEDAPPQPLHRVVVTGSNIKRIDVETSDPVTVLRRADIERSGATTLAGFLQSLPWTTDSLTDVGGSTAFASGATSTALRHLDQQSTLVLLNGRRVAPFGLADFAQFFTNIDTLPLDAIERIEILKSGASAVYGSDAVAGVVNIITRQNYQGFEAGADMGRSLNSRSFGERGFHATAGIGDFDTDGFNVTASVQHYRRDPVVWRDVVDRVSEGWRNTLPQGNEQLSFYSFPGNIAPANTTNWHAVSGCDASLTIDGLCWYDRYKGFEAQPAANRTNLLISAKAAIAPGVEGFAELLWARTKTDYLWYQAVYDSLDPATSWADPKTGTAQSFSFFMLPPTHPLNDTGDYAALAYRFADVKAGQTASASNYRLVTGLRGSAGGYDWETSVAFLGSKASQRAQGIAFSNSGFRQTIGGTTDLSDRTSAIDPDFFNIPNGYRLGKRNSQAVIDALFPTLGSTGKLTQTALDGKISGELAQLPAGPMSFAAGYDLRHERSVITPTDNVQNGDIVGYAYAQTRASRTFGAVFGELDIPVVQTLNAQVAARIDKFPGFGAHLSPKIGLRYQPTQDLLLRGTAESGFRAPNLVEAGTSTKTAFESGIQDPKRCPGGQSYADDLTAQAAALPAGDPARAGLKALAERALAQCDANAVSVIRNNPSLKPEVSRGYSFGTLFEPMQRTSVTLDYWSLSRKNEIRLTGTSQLLEQEGQLPPGLAVQRAPLSQDPVFNTAQLRQQYGITVGQLLKVENRFENTSRTRTDGVDFGVKTSVDTPVGDLELNLMGTWLNRFQAYSTARGGYGDNLAGRYGYSRVSASFSGALTTGAVLNGLKLSYRSGTSLQGDYYDSGWDAQGCAARQLSSGACRLPAYVRTDYFFSYSGVRNLTLSAYVSNVFNRAMAVDRRAIDVTPSVEDAQRRSLHVSVNYKFF</sequence>
<evidence type="ECO:0000259" key="14">
    <source>
        <dbReference type="Pfam" id="PF07715"/>
    </source>
</evidence>
<dbReference type="Gene3D" id="2.40.170.20">
    <property type="entry name" value="TonB-dependent receptor, beta-barrel domain"/>
    <property type="match status" value="1"/>
</dbReference>
<dbReference type="InterPro" id="IPR036942">
    <property type="entry name" value="Beta-barrel_TonB_sf"/>
</dbReference>
<reference evidence="15 16" key="1">
    <citation type="submission" date="2023-07" db="EMBL/GenBank/DDBJ databases">
        <title>Sorghum-associated microbial communities from plants grown in Nebraska, USA.</title>
        <authorList>
            <person name="Schachtman D."/>
        </authorList>
    </citation>
    <scope>NUCLEOTIDE SEQUENCE [LARGE SCALE GENOMIC DNA]</scope>
    <source>
        <strain evidence="15 16">BE310</strain>
    </source>
</reference>
<evidence type="ECO:0000256" key="8">
    <source>
        <dbReference type="ARBA" id="ARBA00023170"/>
    </source>
</evidence>
<dbReference type="Pfam" id="PF07715">
    <property type="entry name" value="Plug"/>
    <property type="match status" value="1"/>
</dbReference>
<dbReference type="PANTHER" id="PTHR47234">
    <property type="match status" value="1"/>
</dbReference>
<dbReference type="InterPro" id="IPR012910">
    <property type="entry name" value="Plug_dom"/>
</dbReference>
<evidence type="ECO:0000313" key="16">
    <source>
        <dbReference type="Proteomes" id="UP001180536"/>
    </source>
</evidence>
<evidence type="ECO:0000256" key="3">
    <source>
        <dbReference type="ARBA" id="ARBA00022448"/>
    </source>
</evidence>
<dbReference type="EMBL" id="JAVDXQ010000004">
    <property type="protein sequence ID" value="MDR7297440.1"/>
    <property type="molecule type" value="Genomic_DNA"/>
</dbReference>
<evidence type="ECO:0000256" key="4">
    <source>
        <dbReference type="ARBA" id="ARBA00022452"/>
    </source>
</evidence>
<keyword evidence="16" id="KW-1185">Reference proteome</keyword>
<evidence type="ECO:0000256" key="1">
    <source>
        <dbReference type="ARBA" id="ARBA00004571"/>
    </source>
</evidence>
<comment type="subcellular location">
    <subcellularLocation>
        <location evidence="1 10">Cell outer membrane</location>
        <topology evidence="1 10">Multi-pass membrane protein</topology>
    </subcellularLocation>
</comment>
<keyword evidence="4 10" id="KW-1134">Transmembrane beta strand</keyword>
<dbReference type="PANTHER" id="PTHR47234:SF2">
    <property type="entry name" value="TONB-DEPENDENT RECEPTOR"/>
    <property type="match status" value="1"/>
</dbReference>
<proteinExistence type="inferred from homology"/>
<evidence type="ECO:0000256" key="7">
    <source>
        <dbReference type="ARBA" id="ARBA00023136"/>
    </source>
</evidence>
<evidence type="ECO:0000256" key="2">
    <source>
        <dbReference type="ARBA" id="ARBA00009810"/>
    </source>
</evidence>
<name>A0ABU1Z9Y9_9BURK</name>
<dbReference type="RefSeq" id="WP_310345642.1">
    <property type="nucleotide sequence ID" value="NZ_JAVDXQ010000004.1"/>
</dbReference>
<keyword evidence="8 15" id="KW-0675">Receptor</keyword>
<dbReference type="InterPro" id="IPR000531">
    <property type="entry name" value="Beta-barrel_TonB"/>
</dbReference>
<keyword evidence="9 10" id="KW-0998">Cell outer membrane</keyword>
<dbReference type="PROSITE" id="PS52016">
    <property type="entry name" value="TONB_DEPENDENT_REC_3"/>
    <property type="match status" value="1"/>
</dbReference>
<feature type="domain" description="TonB-dependent receptor-like beta-barrel" evidence="13">
    <location>
        <begin position="390"/>
        <end position="911"/>
    </location>
</feature>
<evidence type="ECO:0000256" key="6">
    <source>
        <dbReference type="ARBA" id="ARBA00023077"/>
    </source>
</evidence>